<dbReference type="InterPro" id="IPR000515">
    <property type="entry name" value="MetI-like"/>
</dbReference>
<feature type="transmembrane region" description="Helical" evidence="9">
    <location>
        <begin position="215"/>
        <end position="233"/>
    </location>
</feature>
<evidence type="ECO:0000256" key="7">
    <source>
        <dbReference type="ARBA" id="ARBA00022989"/>
    </source>
</evidence>
<keyword evidence="12" id="KW-1185">Reference proteome</keyword>
<dbReference type="InterPro" id="IPR043429">
    <property type="entry name" value="ArtM/GltK/GlnP/TcyL/YhdX-like"/>
</dbReference>
<keyword evidence="8 9" id="KW-0472">Membrane</keyword>
<dbReference type="InterPro" id="IPR010065">
    <property type="entry name" value="AA_ABC_transptr_permease_3TM"/>
</dbReference>
<dbReference type="SUPFAM" id="SSF161098">
    <property type="entry name" value="MetI-like"/>
    <property type="match status" value="1"/>
</dbReference>
<feature type="transmembrane region" description="Helical" evidence="9">
    <location>
        <begin position="78"/>
        <end position="104"/>
    </location>
</feature>
<evidence type="ECO:0000256" key="8">
    <source>
        <dbReference type="ARBA" id="ARBA00023136"/>
    </source>
</evidence>
<evidence type="ECO:0000256" key="4">
    <source>
        <dbReference type="ARBA" id="ARBA00022475"/>
    </source>
</evidence>
<evidence type="ECO:0000256" key="3">
    <source>
        <dbReference type="ARBA" id="ARBA00022448"/>
    </source>
</evidence>
<feature type="transmembrane region" description="Helical" evidence="9">
    <location>
        <begin position="125"/>
        <end position="141"/>
    </location>
</feature>
<keyword evidence="3 9" id="KW-0813">Transport</keyword>
<dbReference type="Proteomes" id="UP001595462">
    <property type="component" value="Unassembled WGS sequence"/>
</dbReference>
<name>A0ABV7EU67_9GAMM</name>
<sequence>MSREKDSPDGRLAVLLEPKPSAVKPRIRVTPGAILAACAVVVLAVGVASLAYAQSGAPSRASALAVVIKWSPLLLKGFAFNILISLLAMTLGTVLGAILGLFLLSDSALIRRPAWCVMQFFRNSPWLVLLFFVMFLVPYQIEVAGVLVPLPAWIKAVVGFSLPVMANVAEIVRGAVQSLPATQWEAAESLAFNRRQTLWMIILPQCLRRMLPPWMNMYSLITMATVIASIVGVPEMLTLTADVHAAEGGRPDLFAPLYGFALICFFLYCYPIGRLTVYLESRLHV</sequence>
<dbReference type="PROSITE" id="PS50928">
    <property type="entry name" value="ABC_TM1"/>
    <property type="match status" value="1"/>
</dbReference>
<dbReference type="PANTHER" id="PTHR30614">
    <property type="entry name" value="MEMBRANE COMPONENT OF AMINO ACID ABC TRANSPORTER"/>
    <property type="match status" value="1"/>
</dbReference>
<keyword evidence="6" id="KW-0029">Amino-acid transport</keyword>
<evidence type="ECO:0000256" key="5">
    <source>
        <dbReference type="ARBA" id="ARBA00022692"/>
    </source>
</evidence>
<comment type="caution">
    <text evidence="11">The sequence shown here is derived from an EMBL/GenBank/DDBJ whole genome shotgun (WGS) entry which is preliminary data.</text>
</comment>
<evidence type="ECO:0000313" key="12">
    <source>
        <dbReference type="Proteomes" id="UP001595462"/>
    </source>
</evidence>
<feature type="transmembrane region" description="Helical" evidence="9">
    <location>
        <begin position="153"/>
        <end position="172"/>
    </location>
</feature>
<organism evidence="11 12">
    <name type="scientific">Salinisphaera aquimarina</name>
    <dbReference type="NCBI Taxonomy" id="2094031"/>
    <lineage>
        <taxon>Bacteria</taxon>
        <taxon>Pseudomonadati</taxon>
        <taxon>Pseudomonadota</taxon>
        <taxon>Gammaproteobacteria</taxon>
        <taxon>Salinisphaerales</taxon>
        <taxon>Salinisphaeraceae</taxon>
        <taxon>Salinisphaera</taxon>
    </lineage>
</organism>
<dbReference type="NCBIfam" id="TIGR01726">
    <property type="entry name" value="HEQRo_perm_3TM"/>
    <property type="match status" value="1"/>
</dbReference>
<evidence type="ECO:0000256" key="6">
    <source>
        <dbReference type="ARBA" id="ARBA00022970"/>
    </source>
</evidence>
<protein>
    <submittedName>
        <fullName evidence="11">Amino acid ABC transporter permease</fullName>
    </submittedName>
</protein>
<reference evidence="12" key="1">
    <citation type="journal article" date="2019" name="Int. J. Syst. Evol. Microbiol.">
        <title>The Global Catalogue of Microorganisms (GCM) 10K type strain sequencing project: providing services to taxonomists for standard genome sequencing and annotation.</title>
        <authorList>
            <consortium name="The Broad Institute Genomics Platform"/>
            <consortium name="The Broad Institute Genome Sequencing Center for Infectious Disease"/>
            <person name="Wu L."/>
            <person name="Ma J."/>
        </authorList>
    </citation>
    <scope>NUCLEOTIDE SEQUENCE [LARGE SCALE GENOMIC DNA]</scope>
    <source>
        <strain evidence="12">KCTC 52640</strain>
    </source>
</reference>
<feature type="transmembrane region" description="Helical" evidence="9">
    <location>
        <begin position="33"/>
        <end position="53"/>
    </location>
</feature>
<proteinExistence type="inferred from homology"/>
<keyword evidence="7 9" id="KW-1133">Transmembrane helix</keyword>
<dbReference type="CDD" id="cd06261">
    <property type="entry name" value="TM_PBP2"/>
    <property type="match status" value="1"/>
</dbReference>
<gene>
    <name evidence="11" type="ORF">ACFOSU_19615</name>
</gene>
<evidence type="ECO:0000256" key="2">
    <source>
        <dbReference type="ARBA" id="ARBA00010072"/>
    </source>
</evidence>
<evidence type="ECO:0000259" key="10">
    <source>
        <dbReference type="PROSITE" id="PS50928"/>
    </source>
</evidence>
<evidence type="ECO:0000256" key="9">
    <source>
        <dbReference type="RuleBase" id="RU363032"/>
    </source>
</evidence>
<comment type="subcellular location">
    <subcellularLocation>
        <location evidence="1">Cell inner membrane</location>
        <topology evidence="1">Multi-pass membrane protein</topology>
    </subcellularLocation>
    <subcellularLocation>
        <location evidence="9">Cell membrane</location>
        <topology evidence="9">Multi-pass membrane protein</topology>
    </subcellularLocation>
</comment>
<dbReference type="PANTHER" id="PTHR30614:SF0">
    <property type="entry name" value="L-CYSTINE TRANSPORT SYSTEM PERMEASE PROTEIN TCYL"/>
    <property type="match status" value="1"/>
</dbReference>
<keyword evidence="4" id="KW-1003">Cell membrane</keyword>
<comment type="similarity">
    <text evidence="2">Belongs to the binding-protein-dependent transport system permease family. HisMQ subfamily.</text>
</comment>
<dbReference type="RefSeq" id="WP_380691667.1">
    <property type="nucleotide sequence ID" value="NZ_JBHRSS010000010.1"/>
</dbReference>
<dbReference type="InterPro" id="IPR035906">
    <property type="entry name" value="MetI-like_sf"/>
</dbReference>
<dbReference type="Pfam" id="PF00528">
    <property type="entry name" value="BPD_transp_1"/>
    <property type="match status" value="1"/>
</dbReference>
<accession>A0ABV7EU67</accession>
<evidence type="ECO:0000313" key="11">
    <source>
        <dbReference type="EMBL" id="MFC3106085.1"/>
    </source>
</evidence>
<dbReference type="Gene3D" id="1.10.3720.10">
    <property type="entry name" value="MetI-like"/>
    <property type="match status" value="1"/>
</dbReference>
<keyword evidence="5 9" id="KW-0812">Transmembrane</keyword>
<feature type="transmembrane region" description="Helical" evidence="9">
    <location>
        <begin position="253"/>
        <end position="273"/>
    </location>
</feature>
<evidence type="ECO:0000256" key="1">
    <source>
        <dbReference type="ARBA" id="ARBA00004429"/>
    </source>
</evidence>
<feature type="domain" description="ABC transmembrane type-1" evidence="10">
    <location>
        <begin position="78"/>
        <end position="279"/>
    </location>
</feature>
<dbReference type="EMBL" id="JBHRSS010000010">
    <property type="protein sequence ID" value="MFC3106085.1"/>
    <property type="molecule type" value="Genomic_DNA"/>
</dbReference>